<evidence type="ECO:0000256" key="9">
    <source>
        <dbReference type="ARBA" id="ARBA00040743"/>
    </source>
</evidence>
<dbReference type="EMBL" id="UFSP01000003">
    <property type="protein sequence ID" value="SSZ30067.1"/>
    <property type="molecule type" value="Genomic_DNA"/>
</dbReference>
<evidence type="ECO:0000256" key="10">
    <source>
        <dbReference type="ARBA" id="ARBA00042775"/>
    </source>
</evidence>
<dbReference type="SUPFAM" id="SSF54534">
    <property type="entry name" value="FKBP-like"/>
    <property type="match status" value="1"/>
</dbReference>
<organism evidence="13 14">
    <name type="scientific">Aggregatibacter aphrophilus</name>
    <name type="common">Haemophilus aphrophilus</name>
    <dbReference type="NCBI Taxonomy" id="732"/>
    <lineage>
        <taxon>Bacteria</taxon>
        <taxon>Pseudomonadati</taxon>
        <taxon>Pseudomonadota</taxon>
        <taxon>Gammaproteobacteria</taxon>
        <taxon>Pasteurellales</taxon>
        <taxon>Pasteurellaceae</taxon>
        <taxon>Aggregatibacter</taxon>
    </lineage>
</organism>
<dbReference type="InterPro" id="IPR023058">
    <property type="entry name" value="PPIase_PpiC_CS"/>
</dbReference>
<dbReference type="Gene3D" id="3.10.50.40">
    <property type="match status" value="1"/>
</dbReference>
<keyword evidence="2" id="KW-1003">Cell membrane</keyword>
<keyword evidence="5" id="KW-1133">Transmembrane helix</keyword>
<accession>A0A336N6K3</accession>
<keyword evidence="11 13" id="KW-0413">Isomerase</keyword>
<evidence type="ECO:0000313" key="13">
    <source>
        <dbReference type="EMBL" id="SSZ30067.1"/>
    </source>
</evidence>
<keyword evidence="4" id="KW-0812">Transmembrane</keyword>
<name>A0A336N6K3_AGGAP</name>
<protein>
    <recommendedName>
        <fullName evidence="9">Periplasmic chaperone PpiD</fullName>
    </recommendedName>
    <alternativeName>
        <fullName evidence="10">Periplasmic folding chaperone</fullName>
    </alternativeName>
</protein>
<comment type="subcellular location">
    <subcellularLocation>
        <location evidence="1">Cell inner membrane</location>
        <topology evidence="1">Single-pass type II membrane protein</topology>
        <orientation evidence="1">Periplasmic side</orientation>
    </subcellularLocation>
</comment>
<dbReference type="GeneID" id="49635388"/>
<keyword evidence="3" id="KW-0997">Cell inner membrane</keyword>
<dbReference type="PANTHER" id="PTHR47529">
    <property type="entry name" value="PEPTIDYL-PROLYL CIS-TRANS ISOMERASE D"/>
    <property type="match status" value="1"/>
</dbReference>
<evidence type="ECO:0000256" key="3">
    <source>
        <dbReference type="ARBA" id="ARBA00022519"/>
    </source>
</evidence>
<dbReference type="InterPro" id="IPR000297">
    <property type="entry name" value="PPIase_PpiC"/>
</dbReference>
<evidence type="ECO:0000313" key="14">
    <source>
        <dbReference type="Proteomes" id="UP000253728"/>
    </source>
</evidence>
<dbReference type="Pfam" id="PF13145">
    <property type="entry name" value="Rotamase_2"/>
    <property type="match status" value="1"/>
</dbReference>
<dbReference type="RefSeq" id="WP_005703452.1">
    <property type="nucleotide sequence ID" value="NZ_MAQF01000023.1"/>
</dbReference>
<dbReference type="Gene3D" id="1.10.4030.10">
    <property type="entry name" value="Porin chaperone SurA, peptide-binding domain"/>
    <property type="match status" value="1"/>
</dbReference>
<dbReference type="InterPro" id="IPR046357">
    <property type="entry name" value="PPIase_dom_sf"/>
</dbReference>
<dbReference type="PROSITE" id="PS01096">
    <property type="entry name" value="PPIC_PPIASE_1"/>
    <property type="match status" value="1"/>
</dbReference>
<dbReference type="Pfam" id="PF13624">
    <property type="entry name" value="SurA_N_3"/>
    <property type="match status" value="1"/>
</dbReference>
<reference evidence="13 14" key="1">
    <citation type="submission" date="2018-06" db="EMBL/GenBank/DDBJ databases">
        <authorList>
            <consortium name="Pathogen Informatics"/>
            <person name="Doyle S."/>
        </authorList>
    </citation>
    <scope>NUCLEOTIDE SEQUENCE [LARGE SCALE GENOMIC DNA]</scope>
    <source>
        <strain evidence="13 14">NCTC5908</strain>
    </source>
</reference>
<evidence type="ECO:0000259" key="12">
    <source>
        <dbReference type="PROSITE" id="PS50198"/>
    </source>
</evidence>
<dbReference type="PANTHER" id="PTHR47529:SF1">
    <property type="entry name" value="PERIPLASMIC CHAPERONE PPID"/>
    <property type="match status" value="1"/>
</dbReference>
<keyword evidence="7" id="KW-0143">Chaperone</keyword>
<dbReference type="SUPFAM" id="SSF109998">
    <property type="entry name" value="Triger factor/SurA peptide-binding domain-like"/>
    <property type="match status" value="1"/>
</dbReference>
<keyword evidence="6" id="KW-0472">Membrane</keyword>
<dbReference type="Proteomes" id="UP000253728">
    <property type="component" value="Unassembled WGS sequence"/>
</dbReference>
<dbReference type="InterPro" id="IPR027304">
    <property type="entry name" value="Trigger_fact/SurA_dom_sf"/>
</dbReference>
<evidence type="ECO:0000256" key="8">
    <source>
        <dbReference type="ARBA" id="ARBA00038408"/>
    </source>
</evidence>
<dbReference type="NCBIfam" id="NF008054">
    <property type="entry name" value="PRK10788.1"/>
    <property type="match status" value="1"/>
</dbReference>
<evidence type="ECO:0000256" key="4">
    <source>
        <dbReference type="ARBA" id="ARBA00022692"/>
    </source>
</evidence>
<keyword evidence="11" id="KW-0697">Rotamase</keyword>
<evidence type="ECO:0000256" key="11">
    <source>
        <dbReference type="PROSITE-ProRule" id="PRU00278"/>
    </source>
</evidence>
<sequence>MVMEKLNGASNNWASKFLFGFISVTFVISSMAGYLYTRTDNSAAKVNGEEISQHAFQNQYNIASRNLSPQEADSPAQVANLKRQILSSLIDQELLRQYTNELKLGVSDERIKQEIVTSPNFQNNGKFDNALYQQVLQTNGISAETYASYVREALRLEQLQGGLAITAFSVPAQRDALAKLFFQRRNIRLANLSLADEIAKQTVTDAEIQAYYDAHKADFTIPESVKVQYLDLSGANMEKNINITDVEIAQYYQDNKAQFTTQGQQRLAHIQVKTEQQAQDLYNQLQNGAAFADLAKNHSIDPTSAEKGGDLSWVSAGEFPKVFEDAANALAVGQYSQPVKLDNNYHIILVKERKDAGVLPLENVKAQIVEQIRQNLVNNQFFSVEKRIAEKAFEDPSSLKAAADEAGVKVQETGYFSRNNIPAALNYPNVASAIFDSEISQGGSNSEPMSVGEQHSLVVRVLEHKAQSTKSLEEAKAEITAMLKQQKAETIVLAQADKFVQELASGKTVDGVKFGAEQTWVFTENKNPALNNQVFSMAKPAESKTTYKAAKDTNGDVVIIALDKVTDGKLSEAEQKQFAVQIEQATQIGLQGSLLNALRAKAKIEINESFINQEQ</sequence>
<proteinExistence type="inferred from homology"/>
<evidence type="ECO:0000256" key="5">
    <source>
        <dbReference type="ARBA" id="ARBA00022989"/>
    </source>
</evidence>
<dbReference type="InterPro" id="IPR052029">
    <property type="entry name" value="PpiD_chaperone"/>
</dbReference>
<evidence type="ECO:0000256" key="1">
    <source>
        <dbReference type="ARBA" id="ARBA00004382"/>
    </source>
</evidence>
<evidence type="ECO:0000256" key="2">
    <source>
        <dbReference type="ARBA" id="ARBA00022475"/>
    </source>
</evidence>
<gene>
    <name evidence="13" type="primary">ppiD</name>
    <name evidence="13" type="ORF">NCTC5908_01886</name>
</gene>
<feature type="domain" description="PpiC" evidence="12">
    <location>
        <begin position="262"/>
        <end position="352"/>
    </location>
</feature>
<evidence type="ECO:0000256" key="6">
    <source>
        <dbReference type="ARBA" id="ARBA00023136"/>
    </source>
</evidence>
<dbReference type="GO" id="GO:0003755">
    <property type="term" value="F:peptidyl-prolyl cis-trans isomerase activity"/>
    <property type="evidence" value="ECO:0007669"/>
    <property type="project" value="UniProtKB-KW"/>
</dbReference>
<dbReference type="STRING" id="732.ADJ80_04625"/>
<dbReference type="AlphaFoldDB" id="A0A336N6K3"/>
<comment type="similarity">
    <text evidence="8">Belongs to the PpiD chaperone family.</text>
</comment>
<dbReference type="GO" id="GO:0005886">
    <property type="term" value="C:plasma membrane"/>
    <property type="evidence" value="ECO:0007669"/>
    <property type="project" value="UniProtKB-SubCell"/>
</dbReference>
<dbReference type="PROSITE" id="PS50198">
    <property type="entry name" value="PPIC_PPIASE_2"/>
    <property type="match status" value="1"/>
</dbReference>
<evidence type="ECO:0000256" key="7">
    <source>
        <dbReference type="ARBA" id="ARBA00023186"/>
    </source>
</evidence>